<dbReference type="AlphaFoldDB" id="A0A972F6Q8"/>
<comment type="similarity">
    <text evidence="1 2">Belongs to the UPF0235 family.</text>
</comment>
<gene>
    <name evidence="3" type="ORF">GPA21_03465</name>
</gene>
<accession>A0A972F6Q8</accession>
<dbReference type="GO" id="GO:0005737">
    <property type="term" value="C:cytoplasm"/>
    <property type="evidence" value="ECO:0007669"/>
    <property type="project" value="TreeGrafter"/>
</dbReference>
<evidence type="ECO:0000313" key="4">
    <source>
        <dbReference type="Proteomes" id="UP000599523"/>
    </source>
</evidence>
<keyword evidence="4" id="KW-1185">Reference proteome</keyword>
<dbReference type="InterPro" id="IPR003746">
    <property type="entry name" value="DUF167"/>
</dbReference>
<proteinExistence type="inferred from homology"/>
<sequence length="102" mass="10691">MSGKPPPWLVDDGGGVVRLAVHVQPGAKRTEVVGEYDGCLRIRLAAPPVDGKANAALCAFVAKRLGVSLRAVEIVAGHSSRRKRLSLDGAPEDVEARLLAKG</sequence>
<dbReference type="SMART" id="SM01152">
    <property type="entry name" value="DUF167"/>
    <property type="match status" value="1"/>
</dbReference>
<dbReference type="HAMAP" id="MF_00634">
    <property type="entry name" value="UPF0235"/>
    <property type="match status" value="1"/>
</dbReference>
<evidence type="ECO:0000256" key="1">
    <source>
        <dbReference type="ARBA" id="ARBA00010364"/>
    </source>
</evidence>
<dbReference type="Proteomes" id="UP000599523">
    <property type="component" value="Unassembled WGS sequence"/>
</dbReference>
<dbReference type="Pfam" id="PF02594">
    <property type="entry name" value="DUF167"/>
    <property type="match status" value="1"/>
</dbReference>
<dbReference type="Gene3D" id="3.30.1200.10">
    <property type="entry name" value="YggU-like"/>
    <property type="match status" value="1"/>
</dbReference>
<comment type="caution">
    <text evidence="3">The sequence shown here is derived from an EMBL/GenBank/DDBJ whole genome shotgun (WGS) entry which is preliminary data.</text>
</comment>
<dbReference type="EMBL" id="WTVM01000012">
    <property type="protein sequence ID" value="NMG02030.1"/>
    <property type="molecule type" value="Genomic_DNA"/>
</dbReference>
<organism evidence="3 4">
    <name type="scientific">Azoarcus taiwanensis</name>
    <dbReference type="NCBI Taxonomy" id="666964"/>
    <lineage>
        <taxon>Bacteria</taxon>
        <taxon>Pseudomonadati</taxon>
        <taxon>Pseudomonadota</taxon>
        <taxon>Betaproteobacteria</taxon>
        <taxon>Rhodocyclales</taxon>
        <taxon>Zoogloeaceae</taxon>
        <taxon>Azoarcus</taxon>
    </lineage>
</organism>
<dbReference type="InterPro" id="IPR036591">
    <property type="entry name" value="YggU-like_sf"/>
</dbReference>
<dbReference type="NCBIfam" id="TIGR00251">
    <property type="entry name" value="DUF167 family protein"/>
    <property type="match status" value="1"/>
</dbReference>
<protein>
    <recommendedName>
        <fullName evidence="2">UPF0235 protein GPA21_03465</fullName>
    </recommendedName>
</protein>
<reference evidence="3" key="1">
    <citation type="submission" date="2019-12" db="EMBL/GenBank/DDBJ databases">
        <title>Comparative genomics gives insights into the taxonomy of the Azoarcus-Aromatoleum group and reveals separate origins of nif in the plant-associated Azoarcus and non-plant-associated Aromatoleum sub-groups.</title>
        <authorList>
            <person name="Lafos M."/>
            <person name="Maluk M."/>
            <person name="Batista M."/>
            <person name="Junghare M."/>
            <person name="Carmona M."/>
            <person name="Faoro H."/>
            <person name="Cruz L.M."/>
            <person name="Battistoni F."/>
            <person name="De Souza E."/>
            <person name="Pedrosa F."/>
            <person name="Chen W.-M."/>
            <person name="Poole P.S."/>
            <person name="Dixon R.A."/>
            <person name="James E.K."/>
        </authorList>
    </citation>
    <scope>NUCLEOTIDE SEQUENCE</scope>
    <source>
        <strain evidence="3">NSC3</strain>
    </source>
</reference>
<dbReference type="PANTHER" id="PTHR13420:SF7">
    <property type="entry name" value="UPF0235 PROTEIN C15ORF40"/>
    <property type="match status" value="1"/>
</dbReference>
<dbReference type="RefSeq" id="WP_168986819.1">
    <property type="nucleotide sequence ID" value="NZ_CAWPHM010000033.1"/>
</dbReference>
<evidence type="ECO:0000256" key="2">
    <source>
        <dbReference type="HAMAP-Rule" id="MF_00634"/>
    </source>
</evidence>
<dbReference type="PANTHER" id="PTHR13420">
    <property type="entry name" value="UPF0235 PROTEIN C15ORF40"/>
    <property type="match status" value="1"/>
</dbReference>
<evidence type="ECO:0000313" key="3">
    <source>
        <dbReference type="EMBL" id="NMG02030.1"/>
    </source>
</evidence>
<dbReference type="SUPFAM" id="SSF69786">
    <property type="entry name" value="YggU-like"/>
    <property type="match status" value="1"/>
</dbReference>
<name>A0A972F6Q8_9RHOO</name>